<reference evidence="2 3" key="1">
    <citation type="submission" date="2020-08" db="EMBL/GenBank/DDBJ databases">
        <title>A Genomic Blueprint of the Chicken Gut Microbiome.</title>
        <authorList>
            <person name="Gilroy R."/>
            <person name="Ravi A."/>
            <person name="Getino M."/>
            <person name="Pursley I."/>
            <person name="Horton D.L."/>
            <person name="Alikhan N.-F."/>
            <person name="Baker D."/>
            <person name="Gharbi K."/>
            <person name="Hall N."/>
            <person name="Watson M."/>
            <person name="Adriaenssens E.M."/>
            <person name="Foster-Nyarko E."/>
            <person name="Jarju S."/>
            <person name="Secka A."/>
            <person name="Antonio M."/>
            <person name="Oren A."/>
            <person name="Chaudhuri R."/>
            <person name="La Ragione R.M."/>
            <person name="Hildebrand F."/>
            <person name="Pallen M.J."/>
        </authorList>
    </citation>
    <scope>NUCLEOTIDE SEQUENCE [LARGE SCALE GENOMIC DNA]</scope>
    <source>
        <strain evidence="2 3">Sa1BUA8</strain>
    </source>
</reference>
<evidence type="ECO:0000256" key="1">
    <source>
        <dbReference type="SAM" id="Phobius"/>
    </source>
</evidence>
<feature type="transmembrane region" description="Helical" evidence="1">
    <location>
        <begin position="72"/>
        <end position="91"/>
    </location>
</feature>
<dbReference type="Proteomes" id="UP000822993">
    <property type="component" value="Unassembled WGS sequence"/>
</dbReference>
<dbReference type="RefSeq" id="WP_193719576.1">
    <property type="nucleotide sequence ID" value="NZ_JACSPN010000008.1"/>
</dbReference>
<dbReference type="AlphaFoldDB" id="A0A9D5U861"/>
<name>A0A9D5U861_9CELL</name>
<keyword evidence="1" id="KW-1133">Transmembrane helix</keyword>
<sequence length="199" mass="22232">MVAGVSLLSSVNIVGILSYEARRRRRIATYLALAREFPAESYEARAFAVVARDTAADLATFRLVRPLSGGRLLLWISLLILVLVEAFNVVTDMREGRPAPAESLLVVGMSVVAVFLEVLLASVHRRVRASLVEDGWYLDIADTTYLTTSRTRAFFDGPRMIHLDERRKEIARQQAAGGVSRTTERAESWQTLLRRMLLG</sequence>
<organism evidence="2 3">
    <name type="scientific">Oerskovia douganii</name>
    <dbReference type="NCBI Taxonomy" id="2762210"/>
    <lineage>
        <taxon>Bacteria</taxon>
        <taxon>Bacillati</taxon>
        <taxon>Actinomycetota</taxon>
        <taxon>Actinomycetes</taxon>
        <taxon>Micrococcales</taxon>
        <taxon>Cellulomonadaceae</taxon>
        <taxon>Oerskovia</taxon>
    </lineage>
</organism>
<evidence type="ECO:0000313" key="2">
    <source>
        <dbReference type="EMBL" id="MBE7700294.1"/>
    </source>
</evidence>
<keyword evidence="1" id="KW-0472">Membrane</keyword>
<protein>
    <submittedName>
        <fullName evidence="2">Uncharacterized protein</fullName>
    </submittedName>
</protein>
<gene>
    <name evidence="2" type="ORF">H9623_08255</name>
</gene>
<dbReference type="EMBL" id="JACSPN010000008">
    <property type="protein sequence ID" value="MBE7700294.1"/>
    <property type="molecule type" value="Genomic_DNA"/>
</dbReference>
<comment type="caution">
    <text evidence="2">The sequence shown here is derived from an EMBL/GenBank/DDBJ whole genome shotgun (WGS) entry which is preliminary data.</text>
</comment>
<accession>A0A9D5U861</accession>
<keyword evidence="3" id="KW-1185">Reference proteome</keyword>
<evidence type="ECO:0000313" key="3">
    <source>
        <dbReference type="Proteomes" id="UP000822993"/>
    </source>
</evidence>
<keyword evidence="1" id="KW-0812">Transmembrane</keyword>
<proteinExistence type="predicted"/>
<feature type="transmembrane region" description="Helical" evidence="1">
    <location>
        <begin position="103"/>
        <end position="123"/>
    </location>
</feature>